<organism evidence="1 2">
    <name type="scientific">Pannus brasiliensis CCIBt3594</name>
    <dbReference type="NCBI Taxonomy" id="1427578"/>
    <lineage>
        <taxon>Bacteria</taxon>
        <taxon>Bacillati</taxon>
        <taxon>Cyanobacteriota</taxon>
        <taxon>Cyanophyceae</taxon>
        <taxon>Oscillatoriophycideae</taxon>
        <taxon>Chroococcales</taxon>
        <taxon>Microcystaceae</taxon>
        <taxon>Pannus</taxon>
    </lineage>
</organism>
<accession>A0AAW9R1B1</accession>
<dbReference type="AlphaFoldDB" id="A0AAW9R1B1"/>
<evidence type="ECO:0000313" key="2">
    <source>
        <dbReference type="Proteomes" id="UP001328733"/>
    </source>
</evidence>
<protein>
    <submittedName>
        <fullName evidence="1">Uncharacterized protein</fullName>
    </submittedName>
</protein>
<dbReference type="RefSeq" id="WP_332867801.1">
    <property type="nucleotide sequence ID" value="NZ_JBAFSM010000092.1"/>
</dbReference>
<comment type="caution">
    <text evidence="1">The sequence shown here is derived from an EMBL/GenBank/DDBJ whole genome shotgun (WGS) entry which is preliminary data.</text>
</comment>
<proteinExistence type="predicted"/>
<evidence type="ECO:0000313" key="1">
    <source>
        <dbReference type="EMBL" id="MEG3440333.1"/>
    </source>
</evidence>
<gene>
    <name evidence="1" type="ORF">V0288_24615</name>
</gene>
<dbReference type="EMBL" id="JBAFSM010000092">
    <property type="protein sequence ID" value="MEG3440333.1"/>
    <property type="molecule type" value="Genomic_DNA"/>
</dbReference>
<sequence>MNVLGATRFEQAVINMSLINLCDRDSYVGQEMRKAYTEWKEESDEAIDNPWRDLHQFTIYVPHPDQEYEGISLEDGLSKGYNVEVNVVRDKSAIPYKIPEGGHFVVVLKQRKLDGDFKIAATGMFVRPLGVLNLDLIVDMDEDQFQPIVVKHPIVRDYPIGWEDKLVMFLKQEIHWRDLPDVVGYVDRSHNADYRPPSWREVYLGATGFSGF</sequence>
<reference evidence="1 2" key="1">
    <citation type="submission" date="2024-01" db="EMBL/GenBank/DDBJ databases">
        <title>Genomic insights into the taxonomy and metabolism of the cyanobacterium Pannus brasiliensis CCIBt3594.</title>
        <authorList>
            <person name="Machado M."/>
            <person name="Botero N.B."/>
            <person name="Andreote A.P.D."/>
            <person name="Feitosa A.M.T."/>
            <person name="Popin R."/>
            <person name="Sivonen K."/>
            <person name="Fiore M.F."/>
        </authorList>
    </citation>
    <scope>NUCLEOTIDE SEQUENCE [LARGE SCALE GENOMIC DNA]</scope>
    <source>
        <strain evidence="1 2">CCIBt3594</strain>
    </source>
</reference>
<name>A0AAW9R1B1_9CHRO</name>
<dbReference type="Proteomes" id="UP001328733">
    <property type="component" value="Unassembled WGS sequence"/>
</dbReference>
<keyword evidence="2" id="KW-1185">Reference proteome</keyword>